<evidence type="ECO:0000313" key="3">
    <source>
        <dbReference type="EMBL" id="SCY81630.1"/>
    </source>
</evidence>
<sequence>MTLDRKRGVPTSGEEGSALLVVLVLLVLVTVICISAMNNSVTELKIAGNDRVNKRNFYNAEAGLFDAVAMFDRIYANEADSEGNRLYLKDSTHLPLRDRDPRNTGVEFASPVTNDAGIPVAWIEVRAIVLLANKQGSSLSVSADDIPSLAHIGPAPKGSEKGVYRTRRYAVTATAIDPTVYSAANPKASLTGVVLQCGVDMQEELVKVEHLQGI</sequence>
<dbReference type="STRING" id="419481.SAMN05216233_12353"/>
<name>A0A1G5J0Z6_9BACT</name>
<protein>
    <submittedName>
        <fullName evidence="3">PilX N-terminal</fullName>
    </submittedName>
</protein>
<keyword evidence="1" id="KW-0472">Membrane</keyword>
<dbReference type="EMBL" id="FMUX01000023">
    <property type="protein sequence ID" value="SCY81630.1"/>
    <property type="molecule type" value="Genomic_DNA"/>
</dbReference>
<reference evidence="3 4" key="1">
    <citation type="submission" date="2016-10" db="EMBL/GenBank/DDBJ databases">
        <authorList>
            <person name="de Groot N.N."/>
        </authorList>
    </citation>
    <scope>NUCLEOTIDE SEQUENCE [LARGE SCALE GENOMIC DNA]</scope>
    <source>
        <strain evidence="3 4">AA1</strain>
    </source>
</reference>
<proteinExistence type="predicted"/>
<keyword evidence="4" id="KW-1185">Reference proteome</keyword>
<accession>A0A1G5J0Z6</accession>
<organism evidence="3 4">
    <name type="scientific">Desulfoluna spongiiphila</name>
    <dbReference type="NCBI Taxonomy" id="419481"/>
    <lineage>
        <taxon>Bacteria</taxon>
        <taxon>Pseudomonadati</taxon>
        <taxon>Thermodesulfobacteriota</taxon>
        <taxon>Desulfobacteria</taxon>
        <taxon>Desulfobacterales</taxon>
        <taxon>Desulfolunaceae</taxon>
        <taxon>Desulfoluna</taxon>
    </lineage>
</organism>
<feature type="transmembrane region" description="Helical" evidence="1">
    <location>
        <begin position="16"/>
        <end position="37"/>
    </location>
</feature>
<feature type="domain" description="Type 4 fimbrial biogenesis protein PilX N-terminal" evidence="2">
    <location>
        <begin position="16"/>
        <end position="65"/>
    </location>
</feature>
<dbReference type="RefSeq" id="WP_092214599.1">
    <property type="nucleotide sequence ID" value="NZ_FMUX01000023.1"/>
</dbReference>
<dbReference type="AlphaFoldDB" id="A0A1G5J0Z6"/>
<dbReference type="InterPro" id="IPR025746">
    <property type="entry name" value="PilX_N_dom"/>
</dbReference>
<gene>
    <name evidence="3" type="ORF">SAMN05216233_12353</name>
</gene>
<evidence type="ECO:0000256" key="1">
    <source>
        <dbReference type="SAM" id="Phobius"/>
    </source>
</evidence>
<dbReference type="Pfam" id="PF14341">
    <property type="entry name" value="PilX_N"/>
    <property type="match status" value="1"/>
</dbReference>
<evidence type="ECO:0000259" key="2">
    <source>
        <dbReference type="Pfam" id="PF14341"/>
    </source>
</evidence>
<evidence type="ECO:0000313" key="4">
    <source>
        <dbReference type="Proteomes" id="UP000198870"/>
    </source>
</evidence>
<keyword evidence="1" id="KW-1133">Transmembrane helix</keyword>
<dbReference type="Proteomes" id="UP000198870">
    <property type="component" value="Unassembled WGS sequence"/>
</dbReference>
<keyword evidence="1" id="KW-0812">Transmembrane</keyword>